<reference evidence="4 5" key="1">
    <citation type="journal article" date="2016" name="Front. Microbiol.">
        <title>Comparative Genomics Analysis of Streptomyces Species Reveals Their Adaptation to the Marine Environment and Their Diversity at the Genomic Level.</title>
        <authorList>
            <person name="Tian X."/>
            <person name="Zhang Z."/>
            <person name="Yang T."/>
            <person name="Chen M."/>
            <person name="Li J."/>
            <person name="Chen F."/>
            <person name="Yang J."/>
            <person name="Li W."/>
            <person name="Zhang B."/>
            <person name="Zhang Z."/>
            <person name="Wu J."/>
            <person name="Zhang C."/>
            <person name="Long L."/>
            <person name="Xiao J."/>
        </authorList>
    </citation>
    <scope>NUCLEOTIDE SEQUENCE [LARGE SCALE GENOMIC DNA]</scope>
    <source>
        <strain evidence="4 5">SCSIO 10429</strain>
    </source>
</reference>
<keyword evidence="1" id="KW-0378">Hydrolase</keyword>
<sequence length="371" mass="39363">MARVTASLGRTPGPYDPPPAARELSATSADGARLHVEVHGRDGDPAVVLIHGWTCSTAFWAPVIRELTASGHRVVAYDQRGHGRTPATDGRGYGPSSLADDLCAVLEAALQPDERAVLCGHSMGAMTLVAAAGRPELERRAAALLLCNTGTHRLASEARVLPFRSERGRERAHRQLLLARLPLGPVTPVTRKVLKYATMGPDSSPEQTAAVARVVHACRPRERAAWGAVLAKLDIAANVGALTPPTAVVTGTADRLTPPALARELAAELPYCVGLYELPRRGHMAPVETSGEVSGLLRDLVRVHLAGGEGQSDAAHAGEGEPRKPGAGKPEGVESELPVPEPRKPESRKPEPRKPESRVPGDRRTTKEETP</sequence>
<dbReference type="EMBL" id="LJGW01000017">
    <property type="protein sequence ID" value="OEV14144.1"/>
    <property type="molecule type" value="Genomic_DNA"/>
</dbReference>
<dbReference type="RefSeq" id="WP_070014438.1">
    <property type="nucleotide sequence ID" value="NZ_LJGW01000017.1"/>
</dbReference>
<feature type="region of interest" description="Disordered" evidence="2">
    <location>
        <begin position="1"/>
        <end position="25"/>
    </location>
</feature>
<dbReference type="PATRIC" id="fig|518642.10.peg.5450"/>
<evidence type="ECO:0000313" key="4">
    <source>
        <dbReference type="EMBL" id="OEV14144.1"/>
    </source>
</evidence>
<gene>
    <name evidence="4" type="ORF">AN218_00510</name>
</gene>
<dbReference type="SUPFAM" id="SSF53474">
    <property type="entry name" value="alpha/beta-Hydrolases"/>
    <property type="match status" value="1"/>
</dbReference>
<feature type="domain" description="Serine aminopeptidase S33" evidence="3">
    <location>
        <begin position="46"/>
        <end position="271"/>
    </location>
</feature>
<name>A0A1E7LDC2_9ACTN</name>
<organism evidence="4 5">
    <name type="scientific">Streptomyces nanshensis</name>
    <dbReference type="NCBI Taxonomy" id="518642"/>
    <lineage>
        <taxon>Bacteria</taxon>
        <taxon>Bacillati</taxon>
        <taxon>Actinomycetota</taxon>
        <taxon>Actinomycetes</taxon>
        <taxon>Kitasatosporales</taxon>
        <taxon>Streptomycetaceae</taxon>
        <taxon>Streptomyces</taxon>
    </lineage>
</organism>
<keyword evidence="5" id="KW-1185">Reference proteome</keyword>
<dbReference type="Gene3D" id="3.40.50.1820">
    <property type="entry name" value="alpha/beta hydrolase"/>
    <property type="match status" value="1"/>
</dbReference>
<dbReference type="GO" id="GO:0016020">
    <property type="term" value="C:membrane"/>
    <property type="evidence" value="ECO:0007669"/>
    <property type="project" value="TreeGrafter"/>
</dbReference>
<dbReference type="Proteomes" id="UP000176005">
    <property type="component" value="Unassembled WGS sequence"/>
</dbReference>
<dbReference type="PRINTS" id="PR00111">
    <property type="entry name" value="ABHYDROLASE"/>
</dbReference>
<feature type="region of interest" description="Disordered" evidence="2">
    <location>
        <begin position="309"/>
        <end position="371"/>
    </location>
</feature>
<evidence type="ECO:0000256" key="1">
    <source>
        <dbReference type="ARBA" id="ARBA00022801"/>
    </source>
</evidence>
<dbReference type="InterPro" id="IPR000073">
    <property type="entry name" value="AB_hydrolase_1"/>
</dbReference>
<dbReference type="Pfam" id="PF12146">
    <property type="entry name" value="Hydrolase_4"/>
    <property type="match status" value="1"/>
</dbReference>
<dbReference type="InterPro" id="IPR022742">
    <property type="entry name" value="Hydrolase_4"/>
</dbReference>
<dbReference type="PANTHER" id="PTHR43798:SF31">
    <property type="entry name" value="AB HYDROLASE SUPERFAMILY PROTEIN YCLE"/>
    <property type="match status" value="1"/>
</dbReference>
<comment type="caution">
    <text evidence="4">The sequence shown here is derived from an EMBL/GenBank/DDBJ whole genome shotgun (WGS) entry which is preliminary data.</text>
</comment>
<dbReference type="InterPro" id="IPR050266">
    <property type="entry name" value="AB_hydrolase_sf"/>
</dbReference>
<evidence type="ECO:0000313" key="5">
    <source>
        <dbReference type="Proteomes" id="UP000176005"/>
    </source>
</evidence>
<dbReference type="PANTHER" id="PTHR43798">
    <property type="entry name" value="MONOACYLGLYCEROL LIPASE"/>
    <property type="match status" value="1"/>
</dbReference>
<dbReference type="AlphaFoldDB" id="A0A1E7LDC2"/>
<accession>A0A1E7LDC2</accession>
<feature type="compositionally biased region" description="Basic and acidic residues" evidence="2">
    <location>
        <begin position="341"/>
        <end position="371"/>
    </location>
</feature>
<proteinExistence type="predicted"/>
<evidence type="ECO:0000259" key="3">
    <source>
        <dbReference type="Pfam" id="PF12146"/>
    </source>
</evidence>
<protein>
    <recommendedName>
        <fullName evidence="3">Serine aminopeptidase S33 domain-containing protein</fullName>
    </recommendedName>
</protein>
<dbReference type="GO" id="GO:0016787">
    <property type="term" value="F:hydrolase activity"/>
    <property type="evidence" value="ECO:0007669"/>
    <property type="project" value="UniProtKB-KW"/>
</dbReference>
<dbReference type="InterPro" id="IPR029058">
    <property type="entry name" value="AB_hydrolase_fold"/>
</dbReference>
<evidence type="ECO:0000256" key="2">
    <source>
        <dbReference type="SAM" id="MobiDB-lite"/>
    </source>
</evidence>